<dbReference type="SUPFAM" id="SSF74650">
    <property type="entry name" value="Galactose mutarotase-like"/>
    <property type="match status" value="2"/>
</dbReference>
<evidence type="ECO:0000256" key="1">
    <source>
        <dbReference type="ARBA" id="ARBA00022676"/>
    </source>
</evidence>
<evidence type="ECO:0000259" key="4">
    <source>
        <dbReference type="Pfam" id="PF17167"/>
    </source>
</evidence>
<dbReference type="Proteomes" id="UP001556220">
    <property type="component" value="Unassembled WGS sequence"/>
</dbReference>
<dbReference type="Pfam" id="PF17167">
    <property type="entry name" value="Glyco_hydro_94"/>
    <property type="match status" value="1"/>
</dbReference>
<dbReference type="CDD" id="cd11756">
    <property type="entry name" value="GH94N_ChvB_NdvB_1_like"/>
    <property type="match status" value="1"/>
</dbReference>
<gene>
    <name evidence="5" type="ORF">ABQJ54_07955</name>
</gene>
<dbReference type="InterPro" id="IPR052047">
    <property type="entry name" value="GH94_Enzymes"/>
</dbReference>
<keyword evidence="2 5" id="KW-0808">Transferase</keyword>
<dbReference type="InterPro" id="IPR010383">
    <property type="entry name" value="Glyco_hydrolase_94_b-supersand"/>
</dbReference>
<organism evidence="5 6">
    <name type="scientific">Rhodanobacter lycopersici</name>
    <dbReference type="NCBI Taxonomy" id="3162487"/>
    <lineage>
        <taxon>Bacteria</taxon>
        <taxon>Pseudomonadati</taxon>
        <taxon>Pseudomonadota</taxon>
        <taxon>Gammaproteobacteria</taxon>
        <taxon>Lysobacterales</taxon>
        <taxon>Rhodanobacteraceae</taxon>
        <taxon>Rhodanobacter</taxon>
    </lineage>
</organism>
<dbReference type="SUPFAM" id="SSF48208">
    <property type="entry name" value="Six-hairpin glycosidases"/>
    <property type="match status" value="1"/>
</dbReference>
<dbReference type="InterPro" id="IPR011013">
    <property type="entry name" value="Gal_mutarotase_sf_dom"/>
</dbReference>
<proteinExistence type="predicted"/>
<dbReference type="Gene3D" id="1.50.10.10">
    <property type="match status" value="1"/>
</dbReference>
<dbReference type="PANTHER" id="PTHR37469:SF2">
    <property type="entry name" value="CELLOBIONIC ACID PHOSPHORYLASE"/>
    <property type="match status" value="1"/>
</dbReference>
<keyword evidence="1" id="KW-0328">Glycosyltransferase</keyword>
<dbReference type="InterPro" id="IPR037018">
    <property type="entry name" value="GH65_N"/>
</dbReference>
<reference evidence="5 6" key="1">
    <citation type="submission" date="2024-06" db="EMBL/GenBank/DDBJ databases">
        <authorList>
            <person name="Woo H."/>
        </authorList>
    </citation>
    <scope>NUCLEOTIDE SEQUENCE [LARGE SCALE GENOMIC DNA]</scope>
    <source>
        <strain evidence="5 6">Si-c</strain>
    </source>
</reference>
<dbReference type="PANTHER" id="PTHR37469">
    <property type="entry name" value="CELLOBIONIC ACID PHOSPHORYLASE-RELATED"/>
    <property type="match status" value="1"/>
</dbReference>
<protein>
    <submittedName>
        <fullName evidence="5">Glycosyl transferase family 36</fullName>
    </submittedName>
</protein>
<dbReference type="InterPro" id="IPR012341">
    <property type="entry name" value="6hp_glycosidase-like_sf"/>
</dbReference>
<comment type="caution">
    <text evidence="5">The sequence shown here is derived from an EMBL/GenBank/DDBJ whole genome shotgun (WGS) entry which is preliminary data.</text>
</comment>
<dbReference type="Gene3D" id="2.70.98.40">
    <property type="entry name" value="Glycoside hydrolase, family 65, N-terminal domain"/>
    <property type="match status" value="2"/>
</dbReference>
<evidence type="ECO:0000259" key="3">
    <source>
        <dbReference type="Pfam" id="PF06165"/>
    </source>
</evidence>
<dbReference type="Pfam" id="PF06165">
    <property type="entry name" value="GH94_b-supersand"/>
    <property type="match status" value="2"/>
</dbReference>
<dbReference type="RefSeq" id="WP_367853761.1">
    <property type="nucleotide sequence ID" value="NZ_JBFOHK010000002.1"/>
</dbReference>
<name>A0ABV3QEH0_9GAMM</name>
<dbReference type="Gene3D" id="2.60.420.10">
    <property type="entry name" value="Maltose phosphorylase, domain 3"/>
    <property type="match status" value="1"/>
</dbReference>
<feature type="domain" description="Glycosyl hydrolase 94 supersandwich" evidence="3">
    <location>
        <begin position="492"/>
        <end position="762"/>
    </location>
</feature>
<evidence type="ECO:0000256" key="2">
    <source>
        <dbReference type="ARBA" id="ARBA00022679"/>
    </source>
</evidence>
<dbReference type="SMART" id="SM01068">
    <property type="entry name" value="CBM_X"/>
    <property type="match status" value="2"/>
</dbReference>
<dbReference type="InterPro" id="IPR008928">
    <property type="entry name" value="6-hairpin_glycosidase_sf"/>
</dbReference>
<accession>A0ABV3QEH0</accession>
<dbReference type="GO" id="GO:0016740">
    <property type="term" value="F:transferase activity"/>
    <property type="evidence" value="ECO:0007669"/>
    <property type="project" value="UniProtKB-KW"/>
</dbReference>
<dbReference type="InterPro" id="IPR037824">
    <property type="entry name" value="GH94N_2_NdvB"/>
</dbReference>
<feature type="domain" description="Glycosyl hydrolase 94 catalytic" evidence="4">
    <location>
        <begin position="777"/>
        <end position="1199"/>
    </location>
</feature>
<evidence type="ECO:0000313" key="6">
    <source>
        <dbReference type="Proteomes" id="UP001556220"/>
    </source>
</evidence>
<dbReference type="EMBL" id="JBFOHK010000002">
    <property type="protein sequence ID" value="MEW9571682.1"/>
    <property type="molecule type" value="Genomic_DNA"/>
</dbReference>
<keyword evidence="6" id="KW-1185">Reference proteome</keyword>
<feature type="domain" description="Glycosyl hydrolase 94 supersandwich" evidence="3">
    <location>
        <begin position="6"/>
        <end position="270"/>
    </location>
</feature>
<evidence type="ECO:0000313" key="5">
    <source>
        <dbReference type="EMBL" id="MEW9571682.1"/>
    </source>
</evidence>
<sequence>MMVSSAAPRHCLLSNGQLTLMIDRHGAGFSRWRDLAVTRWREDPTVDGWGSWLLLRDEGNGEVWSPTQQPFGHDTPDDAKRFEPGRATFHRRHHSLHCMLEVAVAADADVELRRLTLSNHGDRVRHLSVTSYAELVLGPAGADDGHPAFSKMFVQTGWDAGLALLLATRRKRSNDEATVWAAQALQIAGAESAASEIETDRMRFLGRGRTLRYAQGLQAGAALGGGVGCVLDPVFAQRRHFTLAPDSEVTVLLWASLADSRAGALALATQAAAEDAAARLFDGAMQQAQARLRQYGIDEAQAVRAAHWLDALLVSDPAQRAAPEEIARGHGGAPTLWAAGISGDRPVALLRLRSEADLPRVQELLRAQQLWRAQRCAMDVVLLTTDDAAVQPVLDPLVKAQQAQLKAGDGLPKAELFALQEGTIGDDLRNGLACVARLVLDGEAAPRPAVSVATPAAPAPPLRATRPARDAAAVDAAPEFPNGCGGFVEQGRAYRVELAEGDCTPQPWVNVIANPAFGFLVSAEGGGYAWSINSQQNPLTPWPNDPVSDSPHEVLYLRDEDNGALWSATALPIRVAGAKYAATHGKGWSRFETDAHGIALELVQCVPVDDALKLARVRLANRSPRMRRLSFTAYVEWALGPNGAVSAPFVQTARDEKTGALFARNRWRPDFGDRVAFADLGGAQQAMSGDRAGFLGPLGAVDCPAALRGDAPLPGRFGAGLDPCGALQLRIELPPHTEIELRWLLGDAPGEAAAQAMVARYRAIDLDAVLAAVAVQWNGLLDAVQVRTPDRALDLMLNDWLLYQVASCRLWARTAYYQASGAWGFRDQLQDVMALCVSRPDLAREHLLRAAGRQFAEGDVQHWWLPPDGQGIRTRISDDRVWLAHVAAHYVEVSGDAAVLDEALPFLTGQAIPDGATDAYFQPGSSDEKPSLHEHCARALDSALTRGAHGLPLMGTGDWNDGMNAVGAGGRGESSWMGWFLIRSIEAYAPLAEARGDKARAQRWRDYAKAMRAALEQAWDGAWYRRGYYDDGTPLGSAQGEECRIDTLAQSWSVLAGAADAAHAAQAMAANERELVDREHRLSRLFTPPFDHARENPGYIKGYPPGVRENGGQYTHGAVWSIFAWAALGDGDRAGELFGYFNPIRHSDDAGAVARYRVEPYVSCADVYSMDELAGRGGWTWYTGSAAWLYRAGLEALLGFRKQGGCLRIDPCVPKHWPGFELDYRHRGAQHLTRYAIRVENPHGVCRGVGVLELDGRPLPVDEPVELVDDGAAHVVRVLLG</sequence>
<dbReference type="InterPro" id="IPR033432">
    <property type="entry name" value="GH94_catalytic"/>
</dbReference>